<accession>A0ABQ9WQP3</accession>
<dbReference type="Proteomes" id="UP001281761">
    <property type="component" value="Unassembled WGS sequence"/>
</dbReference>
<dbReference type="EMBL" id="JARBJD010000500">
    <property type="protein sequence ID" value="KAK2941439.1"/>
    <property type="molecule type" value="Genomic_DNA"/>
</dbReference>
<organism evidence="5 6">
    <name type="scientific">Blattamonas nauphoetae</name>
    <dbReference type="NCBI Taxonomy" id="2049346"/>
    <lineage>
        <taxon>Eukaryota</taxon>
        <taxon>Metamonada</taxon>
        <taxon>Preaxostyla</taxon>
        <taxon>Oxymonadida</taxon>
        <taxon>Blattamonas</taxon>
    </lineage>
</organism>
<gene>
    <name evidence="5" type="ORF">BLNAU_23643</name>
</gene>
<evidence type="ECO:0000256" key="3">
    <source>
        <dbReference type="SAM" id="MobiDB-lite"/>
    </source>
</evidence>
<dbReference type="PANTHER" id="PTHR23092:SF15">
    <property type="entry name" value="INACTIVE NON-CANONICAL POLY(A) RNA POLYMERASE PROTEIN TRF4-2-RELATED"/>
    <property type="match status" value="1"/>
</dbReference>
<dbReference type="Pfam" id="PF03828">
    <property type="entry name" value="PAP_assoc"/>
    <property type="match status" value="1"/>
</dbReference>
<evidence type="ECO:0000313" key="6">
    <source>
        <dbReference type="Proteomes" id="UP001281761"/>
    </source>
</evidence>
<reference evidence="5 6" key="1">
    <citation type="journal article" date="2022" name="bioRxiv">
        <title>Genomics of Preaxostyla Flagellates Illuminates Evolutionary Transitions and the Path Towards Mitochondrial Loss.</title>
        <authorList>
            <person name="Novak L.V.F."/>
            <person name="Treitli S.C."/>
            <person name="Pyrih J."/>
            <person name="Halakuc P."/>
            <person name="Pipaliya S.V."/>
            <person name="Vacek V."/>
            <person name="Brzon O."/>
            <person name="Soukal P."/>
            <person name="Eme L."/>
            <person name="Dacks J.B."/>
            <person name="Karnkowska A."/>
            <person name="Elias M."/>
            <person name="Hampl V."/>
        </authorList>
    </citation>
    <scope>NUCLEOTIDE SEQUENCE [LARGE SCALE GENOMIC DNA]</scope>
    <source>
        <strain evidence="5">NAU3</strain>
        <tissue evidence="5">Gut</tissue>
    </source>
</reference>
<feature type="region of interest" description="Disordered" evidence="3">
    <location>
        <begin position="203"/>
        <end position="237"/>
    </location>
</feature>
<evidence type="ECO:0000256" key="2">
    <source>
        <dbReference type="ARBA" id="ARBA00022842"/>
    </source>
</evidence>
<dbReference type="InterPro" id="IPR002058">
    <property type="entry name" value="PAP_assoc"/>
</dbReference>
<dbReference type="SUPFAM" id="SSF81631">
    <property type="entry name" value="PAP/OAS1 substrate-binding domain"/>
    <property type="match status" value="1"/>
</dbReference>
<dbReference type="PANTHER" id="PTHR23092">
    <property type="entry name" value="POLY(A) RNA POLYMERASE"/>
    <property type="match status" value="1"/>
</dbReference>
<dbReference type="Gene3D" id="1.10.1410.10">
    <property type="match status" value="1"/>
</dbReference>
<feature type="compositionally biased region" description="Polar residues" evidence="3">
    <location>
        <begin position="211"/>
        <end position="228"/>
    </location>
</feature>
<name>A0ABQ9WQP3_9EUKA</name>
<feature type="domain" description="PAP-associated" evidence="4">
    <location>
        <begin position="66"/>
        <end position="131"/>
    </location>
</feature>
<protein>
    <recommendedName>
        <fullName evidence="4">PAP-associated domain-containing protein</fullName>
    </recommendedName>
</protein>
<proteinExistence type="predicted"/>
<dbReference type="InterPro" id="IPR045862">
    <property type="entry name" value="Trf4-like"/>
</dbReference>
<evidence type="ECO:0000313" key="5">
    <source>
        <dbReference type="EMBL" id="KAK2941439.1"/>
    </source>
</evidence>
<keyword evidence="2" id="KW-0460">Magnesium</keyword>
<keyword evidence="6" id="KW-1185">Reference proteome</keyword>
<sequence>MFLNSPSRHHAQNFLMKEYLGYPYKGGMGSYLLTLLDIAHIPMWKLHRMNDQDEQKPPINLNMKPSLGRLFLTFFHLNGQKFDFENHGISIRNGGFDFIKEEWREELFVPNNPIHSSHPERPVSSPVNMMVMNPDQMSPPRPYSGKVQLCVEDPQRPDINVGKGCFHFSAVKQNFEQAYLYLSTPLPLHSRVWEALRQDEVRKEKQRSKRLSPSLSVQNSPGPSSDAETAQPPKKKHQIFSYSTVHPTVDDWSVSGSERVMFHIQLRPTLLSRILKMDQSFRDS</sequence>
<comment type="caution">
    <text evidence="5">The sequence shown here is derived from an EMBL/GenBank/DDBJ whole genome shotgun (WGS) entry which is preliminary data.</text>
</comment>
<evidence type="ECO:0000259" key="4">
    <source>
        <dbReference type="Pfam" id="PF03828"/>
    </source>
</evidence>
<evidence type="ECO:0000256" key="1">
    <source>
        <dbReference type="ARBA" id="ARBA00022723"/>
    </source>
</evidence>
<keyword evidence="1" id="KW-0479">Metal-binding</keyword>